<dbReference type="GO" id="GO:0000155">
    <property type="term" value="F:phosphorelay sensor kinase activity"/>
    <property type="evidence" value="ECO:0007669"/>
    <property type="project" value="InterPro"/>
</dbReference>
<keyword evidence="1" id="KW-0812">Transmembrane</keyword>
<evidence type="ECO:0000259" key="2">
    <source>
        <dbReference type="SMART" id="SM00387"/>
    </source>
</evidence>
<dbReference type="AlphaFoldDB" id="A0A382C075"/>
<feature type="transmembrane region" description="Helical" evidence="1">
    <location>
        <begin position="114"/>
        <end position="137"/>
    </location>
</feature>
<reference evidence="3" key="1">
    <citation type="submission" date="2018-05" db="EMBL/GenBank/DDBJ databases">
        <authorList>
            <person name="Lanie J.A."/>
            <person name="Ng W.-L."/>
            <person name="Kazmierczak K.M."/>
            <person name="Andrzejewski T.M."/>
            <person name="Davidsen T.M."/>
            <person name="Wayne K.J."/>
            <person name="Tettelin H."/>
            <person name="Glass J.I."/>
            <person name="Rusch D."/>
            <person name="Podicherti R."/>
            <person name="Tsui H.-C.T."/>
            <person name="Winkler M.E."/>
        </authorList>
    </citation>
    <scope>NUCLEOTIDE SEQUENCE</scope>
</reference>
<protein>
    <recommendedName>
        <fullName evidence="2">Histidine kinase/HSP90-like ATPase domain-containing protein</fullName>
    </recommendedName>
</protein>
<dbReference type="Pfam" id="PF02518">
    <property type="entry name" value="HATPase_c"/>
    <property type="match status" value="1"/>
</dbReference>
<feature type="transmembrane region" description="Helical" evidence="1">
    <location>
        <begin position="15"/>
        <end position="33"/>
    </location>
</feature>
<dbReference type="InterPro" id="IPR003594">
    <property type="entry name" value="HATPase_dom"/>
</dbReference>
<dbReference type="Pfam" id="PF06580">
    <property type="entry name" value="His_kinase"/>
    <property type="match status" value="1"/>
</dbReference>
<organism evidence="3">
    <name type="scientific">marine metagenome</name>
    <dbReference type="NCBI Taxonomy" id="408172"/>
    <lineage>
        <taxon>unclassified sequences</taxon>
        <taxon>metagenomes</taxon>
        <taxon>ecological metagenomes</taxon>
    </lineage>
</organism>
<feature type="domain" description="Histidine kinase/HSP90-like ATPase" evidence="2">
    <location>
        <begin position="253"/>
        <end position="357"/>
    </location>
</feature>
<feature type="transmembrane region" description="Helical" evidence="1">
    <location>
        <begin position="45"/>
        <end position="65"/>
    </location>
</feature>
<dbReference type="GO" id="GO:0016020">
    <property type="term" value="C:membrane"/>
    <property type="evidence" value="ECO:0007669"/>
    <property type="project" value="InterPro"/>
</dbReference>
<sequence>MIQLSEIYQNRDNQFWVLQLAGWAGWVTLFAIRDSYWGHPFERNLLLIVSAIAGLTLTTILRYLYRWVWDSSIYQRVLTVLIASYVMAAIWQPIKNYSQFYYYEDFQQIAEYGVMGYFGGIIGYSYFLMLGWSGLYFSLKLYQLLQLEIERSIRAESMANEAMLRMLRYQLNPHFLFNTLNAISTLILEAKTDTANAMVSKLSHFLRYSLDKDPIQRVDLEQEINTVQLYLEIEQVRFEDRLKVRFDLEEEAKRALVPSLVLQPLVENSIKYAVANREAGGEIHIEARRQNGELLLSVTDDGPGIELDKGKLPEFMGVGIANTQDRLVQFYGKGHTCDFQNVEPHGLRIEITIPYESES</sequence>
<evidence type="ECO:0000256" key="1">
    <source>
        <dbReference type="SAM" id="Phobius"/>
    </source>
</evidence>
<accession>A0A382C075</accession>
<dbReference type="InterPro" id="IPR036890">
    <property type="entry name" value="HATPase_C_sf"/>
</dbReference>
<gene>
    <name evidence="3" type="ORF">METZ01_LOCUS171681</name>
</gene>
<dbReference type="SUPFAM" id="SSF55874">
    <property type="entry name" value="ATPase domain of HSP90 chaperone/DNA topoisomerase II/histidine kinase"/>
    <property type="match status" value="1"/>
</dbReference>
<feature type="transmembrane region" description="Helical" evidence="1">
    <location>
        <begin position="77"/>
        <end position="94"/>
    </location>
</feature>
<dbReference type="Gene3D" id="3.30.565.10">
    <property type="entry name" value="Histidine kinase-like ATPase, C-terminal domain"/>
    <property type="match status" value="1"/>
</dbReference>
<keyword evidence="1" id="KW-0472">Membrane</keyword>
<dbReference type="InterPro" id="IPR010559">
    <property type="entry name" value="Sig_transdc_His_kin_internal"/>
</dbReference>
<dbReference type="PANTHER" id="PTHR34220">
    <property type="entry name" value="SENSOR HISTIDINE KINASE YPDA"/>
    <property type="match status" value="1"/>
</dbReference>
<proteinExistence type="predicted"/>
<dbReference type="SMART" id="SM00387">
    <property type="entry name" value="HATPase_c"/>
    <property type="match status" value="1"/>
</dbReference>
<dbReference type="PANTHER" id="PTHR34220:SF7">
    <property type="entry name" value="SENSOR HISTIDINE KINASE YPDA"/>
    <property type="match status" value="1"/>
</dbReference>
<dbReference type="InterPro" id="IPR050640">
    <property type="entry name" value="Bact_2-comp_sensor_kinase"/>
</dbReference>
<dbReference type="EMBL" id="UINC01031960">
    <property type="protein sequence ID" value="SVB18827.1"/>
    <property type="molecule type" value="Genomic_DNA"/>
</dbReference>
<evidence type="ECO:0000313" key="3">
    <source>
        <dbReference type="EMBL" id="SVB18827.1"/>
    </source>
</evidence>
<keyword evidence="1" id="KW-1133">Transmembrane helix</keyword>
<name>A0A382C075_9ZZZZ</name>